<protein>
    <submittedName>
        <fullName evidence="1">Uncharacterized protein</fullName>
    </submittedName>
</protein>
<organism evidence="1 2">
    <name type="scientific">Persea americana</name>
    <name type="common">Avocado</name>
    <dbReference type="NCBI Taxonomy" id="3435"/>
    <lineage>
        <taxon>Eukaryota</taxon>
        <taxon>Viridiplantae</taxon>
        <taxon>Streptophyta</taxon>
        <taxon>Embryophyta</taxon>
        <taxon>Tracheophyta</taxon>
        <taxon>Spermatophyta</taxon>
        <taxon>Magnoliopsida</taxon>
        <taxon>Magnoliidae</taxon>
        <taxon>Laurales</taxon>
        <taxon>Lauraceae</taxon>
        <taxon>Persea</taxon>
    </lineage>
</organism>
<dbReference type="EMBL" id="CM056813">
    <property type="protein sequence ID" value="KAJ8641698.1"/>
    <property type="molecule type" value="Genomic_DNA"/>
</dbReference>
<name>A0ACC2M8C1_PERAE</name>
<gene>
    <name evidence="1" type="ORF">MRB53_018392</name>
</gene>
<evidence type="ECO:0000313" key="2">
    <source>
        <dbReference type="Proteomes" id="UP001234297"/>
    </source>
</evidence>
<accession>A0ACC2M8C1</accession>
<comment type="caution">
    <text evidence="1">The sequence shown here is derived from an EMBL/GenBank/DDBJ whole genome shotgun (WGS) entry which is preliminary data.</text>
</comment>
<evidence type="ECO:0000313" key="1">
    <source>
        <dbReference type="EMBL" id="KAJ8641698.1"/>
    </source>
</evidence>
<reference evidence="1 2" key="1">
    <citation type="journal article" date="2022" name="Hortic Res">
        <title>A haplotype resolved chromosomal level avocado genome allows analysis of novel avocado genes.</title>
        <authorList>
            <person name="Nath O."/>
            <person name="Fletcher S.J."/>
            <person name="Hayward A."/>
            <person name="Shaw L.M."/>
            <person name="Masouleh A.K."/>
            <person name="Furtado A."/>
            <person name="Henry R.J."/>
            <person name="Mitter N."/>
        </authorList>
    </citation>
    <scope>NUCLEOTIDE SEQUENCE [LARGE SCALE GENOMIC DNA]</scope>
    <source>
        <strain evidence="2">cv. Hass</strain>
    </source>
</reference>
<keyword evidence="2" id="KW-1185">Reference proteome</keyword>
<dbReference type="Proteomes" id="UP001234297">
    <property type="component" value="Chromosome 5"/>
</dbReference>
<sequence length="416" mass="47021">MEDTIPPDHPIDPAADRFFPYGPHGAGHGVEPDGLRLGFNRHYPPPGHFSPDALRRECELEEQFGRGVPYYFWHPLDGHGGPPRPQFSLKRKFGEEEGRDGREQQLLQYGNLKPNGFQGGDRPGGPPRWNRAGGRWMNCIPRSTWGVGYRDPLPSRRGGRVLGGAEVKDSKEYADSHGAIMHAYNSQNARVGHLGFHKVLCVLMVWNYVRVPDNSKSYRLLSEDEAAANKEDLIIWPPIVLIHNTNVRKRKDGLVDGVGNKEMDIELKGSHERSLESDSVPQYRIIGFLDVGRPPSSLSSWMLKRQARSFHGKDGHLGITMVRFENSRTGLEGAEHLAEYFEKDHRGCKSWARVHSSQSGVDEKSNPYLLKVDVKTGEKKRIYYGYLGSAFDLDKVDFDTRKRAQIKSKRESDVLS</sequence>
<proteinExistence type="predicted"/>